<dbReference type="SUPFAM" id="SSF51338">
    <property type="entry name" value="Composite domain of metallo-dependent hydrolases"/>
    <property type="match status" value="1"/>
</dbReference>
<proteinExistence type="inferred from homology"/>
<feature type="binding site" evidence="4">
    <location>
        <position position="148"/>
    </location>
    <ligand>
        <name>substrate</name>
    </ligand>
</feature>
<name>A0A0D5NPF7_9BACL</name>
<dbReference type="InterPro" id="IPR011059">
    <property type="entry name" value="Metal-dep_hydrolase_composite"/>
</dbReference>
<dbReference type="KEGG" id="pbj:VN24_24525"/>
<keyword evidence="2 4" id="KW-0378">Hydrolase</keyword>
<comment type="cofactor">
    <cofactor evidence="4">
        <name>Zn(2+)</name>
        <dbReference type="ChEBI" id="CHEBI:29105"/>
    </cofactor>
    <text evidence="4">Binds 1 zinc ion per subunit.</text>
</comment>
<feature type="binding site" evidence="4">
    <location>
        <position position="215"/>
    </location>
    <ligand>
        <name>Zn(2+)</name>
        <dbReference type="ChEBI" id="CHEBI:29105"/>
    </ligand>
</feature>
<feature type="binding site" evidence="4">
    <location>
        <position position="67"/>
    </location>
    <ligand>
        <name>Zn(2+)</name>
        <dbReference type="ChEBI" id="CHEBI:29105"/>
    </ligand>
</feature>
<comment type="catalytic activity">
    <reaction evidence="4">
        <text>S-methyl-5'-thioadenosine + H2O + H(+) = S-methyl-5'-thioinosine + NH4(+)</text>
        <dbReference type="Rhea" id="RHEA:25025"/>
        <dbReference type="ChEBI" id="CHEBI:15377"/>
        <dbReference type="ChEBI" id="CHEBI:15378"/>
        <dbReference type="ChEBI" id="CHEBI:17509"/>
        <dbReference type="ChEBI" id="CHEBI:28938"/>
        <dbReference type="ChEBI" id="CHEBI:48595"/>
        <dbReference type="EC" id="3.5.4.31"/>
    </reaction>
</comment>
<dbReference type="Proteomes" id="UP000032633">
    <property type="component" value="Chromosome"/>
</dbReference>
<dbReference type="InterPro" id="IPR050287">
    <property type="entry name" value="MTA/SAH_deaminase"/>
</dbReference>
<dbReference type="Gene3D" id="3.20.20.140">
    <property type="entry name" value="Metal-dependent hydrolases"/>
    <property type="match status" value="1"/>
</dbReference>
<keyword evidence="7" id="KW-1185">Reference proteome</keyword>
<organism evidence="6 7">
    <name type="scientific">Paenibacillus beijingensis</name>
    <dbReference type="NCBI Taxonomy" id="1126833"/>
    <lineage>
        <taxon>Bacteria</taxon>
        <taxon>Bacillati</taxon>
        <taxon>Bacillota</taxon>
        <taxon>Bacilli</taxon>
        <taxon>Bacillales</taxon>
        <taxon>Paenibacillaceae</taxon>
        <taxon>Paenibacillus</taxon>
    </lineage>
</organism>
<protein>
    <recommendedName>
        <fullName evidence="4">5-methylthioadenosine/S-adenosylhomocysteine deaminase</fullName>
        <shortName evidence="4">MTA/SAH deaminase</shortName>
        <ecNumber evidence="4">3.5.4.28</ecNumber>
        <ecNumber evidence="4">3.5.4.31</ecNumber>
    </recommendedName>
</protein>
<sequence length="435" mass="47674">MRMSKWIIENGTFITMDESNPLVKGYLVVEDDKIVYVGEEAPEGSEQITDKVDGRRLLFMPGLVNTHGHAAMSLLRGYSDDQNLQVWLQDKMWPMEAKFTAADVKWGTALAVIEMLKSGTTAFVDMYDRMDEVAKVVEQAGLRGVLMRGAIGLCPPEVQKEKLAEAVSFAKDWRGAADGRITTMMSPHAPYTCPPAFIEQFVQAAHDLDLPMHTHMSETAAEVEQNVRDYGCRPVEHLDKLGMFSRPSFVAHGVHLTDEEIALLAERGVGVSHNPASNLKLASGVARVPELLRAGVTVSLGTDSAASNNNLDLFDEIRLAALIHKGAGFDPTVVPAAEALRMATVYGARTIGQGDKLGVLKPGMKADLIALDTDQPHFYPQSDMVSHLVYSASGRDVAHVWVDGRQVVKGGKCTLLDEERIKYEAQQCFERLLNG</sequence>
<comment type="similarity">
    <text evidence="4">Belongs to the metallo-dependent hydrolases superfamily. MTA/SAH deaminase family.</text>
</comment>
<comment type="function">
    <text evidence="4">Catalyzes the deamination of 5-methylthioadenosine and S-adenosyl-L-homocysteine into 5-methylthioinosine and S-inosyl-L-homocysteine, respectively. Is also able to deaminate adenosine.</text>
</comment>
<dbReference type="EC" id="3.5.4.28" evidence="4"/>
<evidence type="ECO:0000256" key="1">
    <source>
        <dbReference type="ARBA" id="ARBA00022723"/>
    </source>
</evidence>
<evidence type="ECO:0000256" key="4">
    <source>
        <dbReference type="HAMAP-Rule" id="MF_01281"/>
    </source>
</evidence>
<dbReference type="GO" id="GO:0050270">
    <property type="term" value="F:S-adenosylhomocysteine deaminase activity"/>
    <property type="evidence" value="ECO:0007669"/>
    <property type="project" value="UniProtKB-UniRule"/>
</dbReference>
<dbReference type="PANTHER" id="PTHR43794">
    <property type="entry name" value="AMINOHYDROLASE SSNA-RELATED"/>
    <property type="match status" value="1"/>
</dbReference>
<dbReference type="HAMAP" id="MF_01281">
    <property type="entry name" value="MTA_SAH_deamin"/>
    <property type="match status" value="1"/>
</dbReference>
<accession>A0A0D5NPF7</accession>
<reference evidence="7" key="2">
    <citation type="submission" date="2015-03" db="EMBL/GenBank/DDBJ databases">
        <title>Genome sequence of Paenibacillus beijingensis strain DSM 24997T.</title>
        <authorList>
            <person name="Kwak Y."/>
            <person name="Shin J.-H."/>
        </authorList>
    </citation>
    <scope>NUCLEOTIDE SEQUENCE [LARGE SCALE GENOMIC DNA]</scope>
    <source>
        <strain evidence="7">DSM 24997</strain>
    </source>
</reference>
<feature type="domain" description="Amidohydrolase-related" evidence="5">
    <location>
        <begin position="60"/>
        <end position="407"/>
    </location>
</feature>
<dbReference type="PATRIC" id="fig|1126833.4.peg.5395"/>
<evidence type="ECO:0000313" key="6">
    <source>
        <dbReference type="EMBL" id="AJY77131.1"/>
    </source>
</evidence>
<feature type="binding site" evidence="4">
    <location>
        <position position="188"/>
    </location>
    <ligand>
        <name>substrate</name>
    </ligand>
</feature>
<evidence type="ECO:0000256" key="2">
    <source>
        <dbReference type="ARBA" id="ARBA00022801"/>
    </source>
</evidence>
<dbReference type="EMBL" id="CP011058">
    <property type="protein sequence ID" value="AJY77131.1"/>
    <property type="molecule type" value="Genomic_DNA"/>
</dbReference>
<dbReference type="Gene3D" id="2.30.40.10">
    <property type="entry name" value="Urease, subunit C, domain 1"/>
    <property type="match status" value="1"/>
</dbReference>
<feature type="binding site" evidence="4">
    <location>
        <position position="96"/>
    </location>
    <ligand>
        <name>substrate</name>
    </ligand>
</feature>
<evidence type="ECO:0000256" key="3">
    <source>
        <dbReference type="ARBA" id="ARBA00022833"/>
    </source>
</evidence>
<dbReference type="PROSITE" id="PS50007">
    <property type="entry name" value="PIPLC_X_DOMAIN"/>
    <property type="match status" value="1"/>
</dbReference>
<dbReference type="GO" id="GO:0090614">
    <property type="term" value="F:5'-methylthioadenosine deaminase activity"/>
    <property type="evidence" value="ECO:0007669"/>
    <property type="project" value="UniProtKB-UniRule"/>
</dbReference>
<dbReference type="AlphaFoldDB" id="A0A0D5NPF7"/>
<feature type="binding site" evidence="4">
    <location>
        <position position="69"/>
    </location>
    <ligand>
        <name>Zn(2+)</name>
        <dbReference type="ChEBI" id="CHEBI:29105"/>
    </ligand>
</feature>
<dbReference type="FunFam" id="3.20.20.140:FF:000014">
    <property type="entry name" value="5-methylthioadenosine/S-adenosylhomocysteine deaminase"/>
    <property type="match status" value="1"/>
</dbReference>
<comment type="catalytic activity">
    <reaction evidence="4">
        <text>S-adenosyl-L-homocysteine + H2O + H(+) = S-inosyl-L-homocysteine + NH4(+)</text>
        <dbReference type="Rhea" id="RHEA:20716"/>
        <dbReference type="ChEBI" id="CHEBI:15377"/>
        <dbReference type="ChEBI" id="CHEBI:15378"/>
        <dbReference type="ChEBI" id="CHEBI:28938"/>
        <dbReference type="ChEBI" id="CHEBI:57856"/>
        <dbReference type="ChEBI" id="CHEBI:57985"/>
        <dbReference type="EC" id="3.5.4.28"/>
    </reaction>
</comment>
<feature type="binding site" evidence="4">
    <location>
        <position position="303"/>
    </location>
    <ligand>
        <name>Zn(2+)</name>
        <dbReference type="ChEBI" id="CHEBI:29105"/>
    </ligand>
</feature>
<feature type="binding site" evidence="4">
    <location>
        <position position="303"/>
    </location>
    <ligand>
        <name>substrate</name>
    </ligand>
</feature>
<dbReference type="EC" id="3.5.4.31" evidence="4"/>
<dbReference type="STRING" id="1126833.VN24_24525"/>
<dbReference type="PANTHER" id="PTHR43794:SF11">
    <property type="entry name" value="AMIDOHYDROLASE-RELATED DOMAIN-CONTAINING PROTEIN"/>
    <property type="match status" value="1"/>
</dbReference>
<evidence type="ECO:0000313" key="7">
    <source>
        <dbReference type="Proteomes" id="UP000032633"/>
    </source>
</evidence>
<reference evidence="6 7" key="1">
    <citation type="journal article" date="2015" name="J. Biotechnol.">
        <title>Complete genome sequence of Paenibacillus beijingensis 7188(T) (=DSM 24997(T)), a novel rhizobacterium from jujube garden soil.</title>
        <authorList>
            <person name="Kwak Y."/>
            <person name="Shin J.H."/>
        </authorList>
    </citation>
    <scope>NUCLEOTIDE SEQUENCE [LARGE SCALE GENOMIC DNA]</scope>
    <source>
        <strain evidence="6 7">DSM 24997</strain>
    </source>
</reference>
<dbReference type="RefSeq" id="WP_045672556.1">
    <property type="nucleotide sequence ID" value="NZ_CP011058.1"/>
</dbReference>
<comment type="caution">
    <text evidence="4">Lacks conserved residue(s) required for the propagation of feature annotation.</text>
</comment>
<dbReference type="InterPro" id="IPR006680">
    <property type="entry name" value="Amidohydro-rel"/>
</dbReference>
<gene>
    <name evidence="4" type="primary">mtaD</name>
    <name evidence="6" type="ORF">VN24_24525</name>
</gene>
<keyword evidence="1 4" id="KW-0479">Metal-binding</keyword>
<dbReference type="InterPro" id="IPR023512">
    <property type="entry name" value="Deaminase_MtaD/DadD"/>
</dbReference>
<dbReference type="OrthoDB" id="9807210at2"/>
<feature type="binding site" evidence="4">
    <location>
        <position position="218"/>
    </location>
    <ligand>
        <name>substrate</name>
    </ligand>
</feature>
<dbReference type="HOGENOM" id="CLU_012358_2_0_9"/>
<dbReference type="Pfam" id="PF01979">
    <property type="entry name" value="Amidohydro_1"/>
    <property type="match status" value="1"/>
</dbReference>
<dbReference type="CDD" id="cd01298">
    <property type="entry name" value="ATZ_TRZ_like"/>
    <property type="match status" value="1"/>
</dbReference>
<dbReference type="SUPFAM" id="SSF51556">
    <property type="entry name" value="Metallo-dependent hydrolases"/>
    <property type="match status" value="1"/>
</dbReference>
<evidence type="ECO:0000259" key="5">
    <source>
        <dbReference type="Pfam" id="PF01979"/>
    </source>
</evidence>
<dbReference type="InterPro" id="IPR032466">
    <property type="entry name" value="Metal_Hydrolase"/>
</dbReference>
<keyword evidence="3 4" id="KW-0862">Zinc</keyword>
<dbReference type="GO" id="GO:0046872">
    <property type="term" value="F:metal ion binding"/>
    <property type="evidence" value="ECO:0007669"/>
    <property type="project" value="UniProtKB-KW"/>
</dbReference>